<keyword evidence="7" id="KW-1185">Reference proteome</keyword>
<dbReference type="GO" id="GO:0061809">
    <property type="term" value="F:NAD+ nucleosidase activity, cyclic ADP-ribose generating"/>
    <property type="evidence" value="ECO:0007669"/>
    <property type="project" value="UniProtKB-EC"/>
</dbReference>
<evidence type="ECO:0000256" key="1">
    <source>
        <dbReference type="ARBA" id="ARBA00011982"/>
    </source>
</evidence>
<sequence>MATKRKHDVFICFRGIDCRAEFLDYLVESLKRAGIVPFTDTKTKKGGGLWPQLETAIEESWSSIIIMSKRFATSKWCLLELEKILEKKRTSGLPVMPIFYRLNTSHSKKQKKKQQEKLARAFAKHEKKEGELKANSWKDALAELGGLVRWVFPGHAPHTLCDHLASAVLVLNNSEPQNGVINFLC</sequence>
<proteinExistence type="predicted"/>
<comment type="catalytic activity">
    <reaction evidence="4">
        <text>NAD(+) + H2O = ADP-D-ribose + nicotinamide + H(+)</text>
        <dbReference type="Rhea" id="RHEA:16301"/>
        <dbReference type="ChEBI" id="CHEBI:15377"/>
        <dbReference type="ChEBI" id="CHEBI:15378"/>
        <dbReference type="ChEBI" id="CHEBI:17154"/>
        <dbReference type="ChEBI" id="CHEBI:57540"/>
        <dbReference type="ChEBI" id="CHEBI:57967"/>
        <dbReference type="EC" id="3.2.2.6"/>
    </reaction>
    <physiologicalReaction direction="left-to-right" evidence="4">
        <dbReference type="Rhea" id="RHEA:16302"/>
    </physiologicalReaction>
</comment>
<keyword evidence="3" id="KW-0520">NAD</keyword>
<evidence type="ECO:0000259" key="5">
    <source>
        <dbReference type="PROSITE" id="PS50104"/>
    </source>
</evidence>
<dbReference type="EC" id="3.2.2.6" evidence="1"/>
<dbReference type="SUPFAM" id="SSF52200">
    <property type="entry name" value="Toll/Interleukin receptor TIR domain"/>
    <property type="match status" value="1"/>
</dbReference>
<evidence type="ECO:0000256" key="4">
    <source>
        <dbReference type="ARBA" id="ARBA00047304"/>
    </source>
</evidence>
<evidence type="ECO:0000256" key="3">
    <source>
        <dbReference type="ARBA" id="ARBA00023027"/>
    </source>
</evidence>
<dbReference type="Pfam" id="PF01582">
    <property type="entry name" value="TIR"/>
    <property type="match status" value="1"/>
</dbReference>
<evidence type="ECO:0000313" key="6">
    <source>
        <dbReference type="EMBL" id="KAK2981412.1"/>
    </source>
</evidence>
<comment type="caution">
    <text evidence="6">The sequence shown here is derived from an EMBL/GenBank/DDBJ whole genome shotgun (WGS) entry which is preliminary data.</text>
</comment>
<evidence type="ECO:0000313" key="7">
    <source>
        <dbReference type="Proteomes" id="UP001187471"/>
    </source>
</evidence>
<protein>
    <recommendedName>
        <fullName evidence="1">ADP-ribosyl cyclase/cyclic ADP-ribose hydrolase</fullName>
        <ecNumber evidence="1">3.2.2.6</ecNumber>
    </recommendedName>
</protein>
<organism evidence="6 7">
    <name type="scientific">Escallonia rubra</name>
    <dbReference type="NCBI Taxonomy" id="112253"/>
    <lineage>
        <taxon>Eukaryota</taxon>
        <taxon>Viridiplantae</taxon>
        <taxon>Streptophyta</taxon>
        <taxon>Embryophyta</taxon>
        <taxon>Tracheophyta</taxon>
        <taxon>Spermatophyta</taxon>
        <taxon>Magnoliopsida</taxon>
        <taxon>eudicotyledons</taxon>
        <taxon>Gunneridae</taxon>
        <taxon>Pentapetalae</taxon>
        <taxon>asterids</taxon>
        <taxon>campanulids</taxon>
        <taxon>Escalloniales</taxon>
        <taxon>Escalloniaceae</taxon>
        <taxon>Escallonia</taxon>
    </lineage>
</organism>
<dbReference type="PANTHER" id="PTHR32009:SF39">
    <property type="entry name" value="TIR DOMAIN-CONTAINING PROTEIN"/>
    <property type="match status" value="1"/>
</dbReference>
<dbReference type="Proteomes" id="UP001187471">
    <property type="component" value="Unassembled WGS sequence"/>
</dbReference>
<name>A0AA88R3D7_9ASTE</name>
<evidence type="ECO:0000256" key="2">
    <source>
        <dbReference type="ARBA" id="ARBA00022801"/>
    </source>
</evidence>
<dbReference type="Gene3D" id="3.40.50.10140">
    <property type="entry name" value="Toll/interleukin-1 receptor homology (TIR) domain"/>
    <property type="match status" value="1"/>
</dbReference>
<keyword evidence="2" id="KW-0378">Hydrolase</keyword>
<dbReference type="SMART" id="SM00255">
    <property type="entry name" value="TIR"/>
    <property type="match status" value="1"/>
</dbReference>
<dbReference type="EMBL" id="JAVXUO010001530">
    <property type="protein sequence ID" value="KAK2981412.1"/>
    <property type="molecule type" value="Genomic_DNA"/>
</dbReference>
<dbReference type="GO" id="GO:0007165">
    <property type="term" value="P:signal transduction"/>
    <property type="evidence" value="ECO:0007669"/>
    <property type="project" value="InterPro"/>
</dbReference>
<dbReference type="PROSITE" id="PS50104">
    <property type="entry name" value="TIR"/>
    <property type="match status" value="1"/>
</dbReference>
<dbReference type="AlphaFoldDB" id="A0AA88R3D7"/>
<reference evidence="6" key="1">
    <citation type="submission" date="2022-12" db="EMBL/GenBank/DDBJ databases">
        <title>Draft genome assemblies for two species of Escallonia (Escalloniales).</title>
        <authorList>
            <person name="Chanderbali A."/>
            <person name="Dervinis C."/>
            <person name="Anghel I."/>
            <person name="Soltis D."/>
            <person name="Soltis P."/>
            <person name="Zapata F."/>
        </authorList>
    </citation>
    <scope>NUCLEOTIDE SEQUENCE</scope>
    <source>
        <strain evidence="6">UCBG92.1500</strain>
        <tissue evidence="6">Leaf</tissue>
    </source>
</reference>
<dbReference type="InterPro" id="IPR000157">
    <property type="entry name" value="TIR_dom"/>
</dbReference>
<gene>
    <name evidence="6" type="ORF">RJ640_010455</name>
</gene>
<dbReference type="InterPro" id="IPR035897">
    <property type="entry name" value="Toll_tir_struct_dom_sf"/>
</dbReference>
<dbReference type="PANTHER" id="PTHR32009">
    <property type="entry name" value="TMV RESISTANCE PROTEIN N-LIKE"/>
    <property type="match status" value="1"/>
</dbReference>
<accession>A0AA88R3D7</accession>
<feature type="domain" description="TIR" evidence="5">
    <location>
        <begin position="5"/>
        <end position="144"/>
    </location>
</feature>